<dbReference type="PROSITE" id="PS50817">
    <property type="entry name" value="INTEIN_N_TER"/>
    <property type="match status" value="1"/>
</dbReference>
<reference evidence="2 3" key="1">
    <citation type="submission" date="2021-12" db="EMBL/GenBank/DDBJ databases">
        <title>Siccirubricoccus leaddurans sp. nov., a high concentration Zn2+ tolerance bacterium.</title>
        <authorList>
            <person name="Cao Y."/>
        </authorList>
    </citation>
    <scope>NUCLEOTIDE SEQUENCE [LARGE SCALE GENOMIC DNA]</scope>
    <source>
        <strain evidence="2 3">KC 17139</strain>
    </source>
</reference>
<protein>
    <submittedName>
        <fullName evidence="2">Hint domain-containing protein</fullName>
    </submittedName>
</protein>
<feature type="domain" description="Hedgehog/Intein (Hint)" evidence="1">
    <location>
        <begin position="127"/>
        <end position="261"/>
    </location>
</feature>
<name>A0ABT1CYN5_9PROT</name>
<evidence type="ECO:0000313" key="3">
    <source>
        <dbReference type="Proteomes" id="UP001523392"/>
    </source>
</evidence>
<dbReference type="InterPro" id="IPR028992">
    <property type="entry name" value="Hedgehog/Intein_dom"/>
</dbReference>
<keyword evidence="3" id="KW-1185">Reference proteome</keyword>
<dbReference type="InterPro" id="IPR006141">
    <property type="entry name" value="Intein_N"/>
</dbReference>
<dbReference type="Proteomes" id="UP001523392">
    <property type="component" value="Unassembled WGS sequence"/>
</dbReference>
<dbReference type="InterPro" id="IPR036844">
    <property type="entry name" value="Hint_dom_sf"/>
</dbReference>
<comment type="caution">
    <text evidence="2">The sequence shown here is derived from an EMBL/GenBank/DDBJ whole genome shotgun (WGS) entry which is preliminary data.</text>
</comment>
<evidence type="ECO:0000259" key="1">
    <source>
        <dbReference type="Pfam" id="PF13403"/>
    </source>
</evidence>
<evidence type="ECO:0000313" key="2">
    <source>
        <dbReference type="EMBL" id="MCO6414766.1"/>
    </source>
</evidence>
<dbReference type="Gene3D" id="2.170.16.10">
    <property type="entry name" value="Hedgehog/Intein (Hint) domain"/>
    <property type="match status" value="1"/>
</dbReference>
<dbReference type="SUPFAM" id="SSF51294">
    <property type="entry name" value="Hedgehog/intein (Hint) domain"/>
    <property type="match status" value="1"/>
</dbReference>
<sequence>MPTTDSGYQVYLLSQIDSTSDTSGEITSSVVSGVTITVSGADGLTLGDNSAKAESFLASQLPGGGVAVTYRGLAVVDGVSGFYASMGTSPSTKYYFFTKSEAVIGSGAAVTLTPDTLGAGGADYTFCFMPGTRIATPAGERVVESLSIGDLVTTAGGETRAIRWIGRQTVSALFAGRADKLPVRIKAGALAEGVPSRDLCLSPGHALLIDGVLVQAGALVNGTTILREEEVPATFTYYHIETADHAVILAENTPAETFLDADTRATFDNAAEYEAMFAGSPEMPALDLPRAMSHRQVPVAIRQRIAARAAALTGPAVAAA</sequence>
<gene>
    <name evidence="2" type="ORF">JYK14_01040</name>
</gene>
<dbReference type="EMBL" id="JAFIRR010000006">
    <property type="protein sequence ID" value="MCO6414766.1"/>
    <property type="molecule type" value="Genomic_DNA"/>
</dbReference>
<proteinExistence type="predicted"/>
<dbReference type="Pfam" id="PF13403">
    <property type="entry name" value="Hint_2"/>
    <property type="match status" value="1"/>
</dbReference>
<organism evidence="2 3">
    <name type="scientific">Siccirubricoccus soli</name>
    <dbReference type="NCBI Taxonomy" id="2899147"/>
    <lineage>
        <taxon>Bacteria</taxon>
        <taxon>Pseudomonadati</taxon>
        <taxon>Pseudomonadota</taxon>
        <taxon>Alphaproteobacteria</taxon>
        <taxon>Acetobacterales</taxon>
        <taxon>Roseomonadaceae</taxon>
        <taxon>Siccirubricoccus</taxon>
    </lineage>
</organism>
<dbReference type="RefSeq" id="WP_252951351.1">
    <property type="nucleotide sequence ID" value="NZ_JAFIRR010000006.1"/>
</dbReference>
<dbReference type="CDD" id="cd00081">
    <property type="entry name" value="Hint"/>
    <property type="match status" value="1"/>
</dbReference>
<accession>A0ABT1CYN5</accession>